<reference evidence="1" key="2">
    <citation type="submission" date="2020-11" db="EMBL/GenBank/DDBJ databases">
        <authorList>
            <person name="McCartney M.A."/>
            <person name="Auch B."/>
            <person name="Kono T."/>
            <person name="Mallez S."/>
            <person name="Becker A."/>
            <person name="Gohl D.M."/>
            <person name="Silverstein K.A.T."/>
            <person name="Koren S."/>
            <person name="Bechman K.B."/>
            <person name="Herman A."/>
            <person name="Abrahante J.E."/>
            <person name="Garbe J."/>
        </authorList>
    </citation>
    <scope>NUCLEOTIDE SEQUENCE</scope>
    <source>
        <strain evidence="1">Duluth1</strain>
        <tissue evidence="1">Whole animal</tissue>
    </source>
</reference>
<evidence type="ECO:0000313" key="1">
    <source>
        <dbReference type="EMBL" id="KAH3696343.1"/>
    </source>
</evidence>
<reference evidence="1" key="1">
    <citation type="journal article" date="2019" name="bioRxiv">
        <title>The Genome of the Zebra Mussel, Dreissena polymorpha: A Resource for Invasive Species Research.</title>
        <authorList>
            <person name="McCartney M.A."/>
            <person name="Auch B."/>
            <person name="Kono T."/>
            <person name="Mallez S."/>
            <person name="Zhang Y."/>
            <person name="Obille A."/>
            <person name="Becker A."/>
            <person name="Abrahante J.E."/>
            <person name="Garbe J."/>
            <person name="Badalamenti J.P."/>
            <person name="Herman A."/>
            <person name="Mangelson H."/>
            <person name="Liachko I."/>
            <person name="Sullivan S."/>
            <person name="Sone E.D."/>
            <person name="Koren S."/>
            <person name="Silverstein K.A.T."/>
            <person name="Beckman K.B."/>
            <person name="Gohl D.M."/>
        </authorList>
    </citation>
    <scope>NUCLEOTIDE SEQUENCE</scope>
    <source>
        <strain evidence="1">Duluth1</strain>
        <tissue evidence="1">Whole animal</tissue>
    </source>
</reference>
<sequence length="90" mass="9987">MDREALGKWSCISRVEDRVDREAIVTTITIWSCEDLVAIDRGPLGRAEIAKGSRIGRGDRAEMVELGRVWSGNFSDRDDRVDQIGSGNPP</sequence>
<organism evidence="1 2">
    <name type="scientific">Dreissena polymorpha</name>
    <name type="common">Zebra mussel</name>
    <name type="synonym">Mytilus polymorpha</name>
    <dbReference type="NCBI Taxonomy" id="45954"/>
    <lineage>
        <taxon>Eukaryota</taxon>
        <taxon>Metazoa</taxon>
        <taxon>Spiralia</taxon>
        <taxon>Lophotrochozoa</taxon>
        <taxon>Mollusca</taxon>
        <taxon>Bivalvia</taxon>
        <taxon>Autobranchia</taxon>
        <taxon>Heteroconchia</taxon>
        <taxon>Euheterodonta</taxon>
        <taxon>Imparidentia</taxon>
        <taxon>Neoheterodontei</taxon>
        <taxon>Myida</taxon>
        <taxon>Dreissenoidea</taxon>
        <taxon>Dreissenidae</taxon>
        <taxon>Dreissena</taxon>
    </lineage>
</organism>
<protein>
    <submittedName>
        <fullName evidence="1">Uncharacterized protein</fullName>
    </submittedName>
</protein>
<evidence type="ECO:0000313" key="2">
    <source>
        <dbReference type="Proteomes" id="UP000828390"/>
    </source>
</evidence>
<keyword evidence="2" id="KW-1185">Reference proteome</keyword>
<proteinExistence type="predicted"/>
<comment type="caution">
    <text evidence="1">The sequence shown here is derived from an EMBL/GenBank/DDBJ whole genome shotgun (WGS) entry which is preliminary data.</text>
</comment>
<dbReference type="Proteomes" id="UP000828390">
    <property type="component" value="Unassembled WGS sequence"/>
</dbReference>
<name>A0A9D3Y9G5_DREPO</name>
<dbReference type="AlphaFoldDB" id="A0A9D3Y9G5"/>
<gene>
    <name evidence="1" type="ORF">DPMN_083806</name>
</gene>
<accession>A0A9D3Y9G5</accession>
<dbReference type="EMBL" id="JAIWYP010000016">
    <property type="protein sequence ID" value="KAH3696343.1"/>
    <property type="molecule type" value="Genomic_DNA"/>
</dbReference>